<keyword evidence="3" id="KW-1185">Reference proteome</keyword>
<dbReference type="STRING" id="1390249.BHU72_05680"/>
<keyword evidence="1" id="KW-1133">Transmembrane helix</keyword>
<evidence type="ECO:0000256" key="1">
    <source>
        <dbReference type="SAM" id="Phobius"/>
    </source>
</evidence>
<dbReference type="EMBL" id="MJAT01000033">
    <property type="protein sequence ID" value="OEH85100.1"/>
    <property type="molecule type" value="Genomic_DNA"/>
</dbReference>
<dbReference type="Pfam" id="PF14045">
    <property type="entry name" value="YIEGIA"/>
    <property type="match status" value="1"/>
</dbReference>
<feature type="transmembrane region" description="Helical" evidence="1">
    <location>
        <begin position="145"/>
        <end position="165"/>
    </location>
</feature>
<dbReference type="InterPro" id="IPR025918">
    <property type="entry name" value="YIEGIA"/>
</dbReference>
<sequence length="309" mass="34805">MENGKDIISPEFLLLIVTATIIGTLARVLSIKMDYRQYPNYPNGYLIHVVTGVVAAALGAFIIPTLMTKNFTAVTFLALAIQQFREVRKIERKSLLDLEGHEYTKRGDAYIDGIAKIFESRNYVALLVAFTTAFTIQMLESYADVTPQIKVIAGSMIGLIVYFLLKYFTKRLKIQDIATVTEGKIEIKGSEMYVDNIFITNVLGEEEAQQWMAGEGVAAVIHPKKEHFRIPLENPGQRQAILFETTRRLGQRRYSFQNPGEGKVVIALIPIIQNFNLFKETILLTPILETVKKTPELLGKTPGEVRYGK</sequence>
<gene>
    <name evidence="2" type="ORF">BHU72_05680</name>
</gene>
<keyword evidence="1" id="KW-0812">Transmembrane</keyword>
<dbReference type="AlphaFoldDB" id="A0A1E5L4Q9"/>
<proteinExistence type="predicted"/>
<feature type="transmembrane region" description="Helical" evidence="1">
    <location>
        <begin position="123"/>
        <end position="139"/>
    </location>
</feature>
<protein>
    <submittedName>
        <fullName evidence="2">YIEGIA protein</fullName>
    </submittedName>
</protein>
<keyword evidence="1" id="KW-0472">Membrane</keyword>
<evidence type="ECO:0000313" key="2">
    <source>
        <dbReference type="EMBL" id="OEH85100.1"/>
    </source>
</evidence>
<feature type="transmembrane region" description="Helical" evidence="1">
    <location>
        <begin position="12"/>
        <end position="33"/>
    </location>
</feature>
<feature type="transmembrane region" description="Helical" evidence="1">
    <location>
        <begin position="45"/>
        <end position="63"/>
    </location>
</feature>
<comment type="caution">
    <text evidence="2">The sequence shown here is derived from an EMBL/GenBank/DDBJ whole genome shotgun (WGS) entry which is preliminary data.</text>
</comment>
<accession>A0A1E5L4Q9</accession>
<name>A0A1E5L4Q9_9FIRM</name>
<organism evidence="2 3">
    <name type="scientific">Desulfuribacillus stibiiarsenatis</name>
    <dbReference type="NCBI Taxonomy" id="1390249"/>
    <lineage>
        <taxon>Bacteria</taxon>
        <taxon>Bacillati</taxon>
        <taxon>Bacillota</taxon>
        <taxon>Desulfuribacillia</taxon>
        <taxon>Desulfuribacillales</taxon>
        <taxon>Desulfuribacillaceae</taxon>
        <taxon>Desulfuribacillus</taxon>
    </lineage>
</organism>
<reference evidence="2 3" key="1">
    <citation type="submission" date="2016-09" db="EMBL/GenBank/DDBJ databases">
        <title>Desulfuribacillus arsenicus sp. nov., an obligately anaerobic, dissimilatory arsenic- and antimonate-reducing bacterium isolated from anoxic sediments.</title>
        <authorList>
            <person name="Abin C.A."/>
            <person name="Hollibaugh J.T."/>
        </authorList>
    </citation>
    <scope>NUCLEOTIDE SEQUENCE [LARGE SCALE GENOMIC DNA]</scope>
    <source>
        <strain evidence="2 3">MLFW-2</strain>
    </source>
</reference>
<evidence type="ECO:0000313" key="3">
    <source>
        <dbReference type="Proteomes" id="UP000095255"/>
    </source>
</evidence>
<dbReference type="Proteomes" id="UP000095255">
    <property type="component" value="Unassembled WGS sequence"/>
</dbReference>
<dbReference type="RefSeq" id="WP_069702427.1">
    <property type="nucleotide sequence ID" value="NZ_MJAT01000033.1"/>
</dbReference>
<dbReference type="OrthoDB" id="1846546at2"/>